<comment type="caution">
    <text evidence="1">The sequence shown here is derived from an EMBL/GenBank/DDBJ whole genome shotgun (WGS) entry which is preliminary data.</text>
</comment>
<evidence type="ECO:0000313" key="1">
    <source>
        <dbReference type="EMBL" id="KHN85034.1"/>
    </source>
</evidence>
<dbReference type="EMBL" id="JPKZ01000880">
    <property type="protein sequence ID" value="KHN85034.1"/>
    <property type="molecule type" value="Genomic_DNA"/>
</dbReference>
<protein>
    <submittedName>
        <fullName evidence="1">Uncharacterized protein</fullName>
    </submittedName>
</protein>
<organism evidence="1 2">
    <name type="scientific">Toxocara canis</name>
    <name type="common">Canine roundworm</name>
    <dbReference type="NCBI Taxonomy" id="6265"/>
    <lineage>
        <taxon>Eukaryota</taxon>
        <taxon>Metazoa</taxon>
        <taxon>Ecdysozoa</taxon>
        <taxon>Nematoda</taxon>
        <taxon>Chromadorea</taxon>
        <taxon>Rhabditida</taxon>
        <taxon>Spirurina</taxon>
        <taxon>Ascaridomorpha</taxon>
        <taxon>Ascaridoidea</taxon>
        <taxon>Toxocaridae</taxon>
        <taxon>Toxocara</taxon>
    </lineage>
</organism>
<keyword evidence="2" id="KW-1185">Reference proteome</keyword>
<evidence type="ECO:0000313" key="2">
    <source>
        <dbReference type="Proteomes" id="UP000031036"/>
    </source>
</evidence>
<accession>A0A0B2VUE9</accession>
<gene>
    <name evidence="1" type="ORF">Tcan_07665</name>
</gene>
<name>A0A0B2VUE9_TOXCA</name>
<reference evidence="1 2" key="1">
    <citation type="submission" date="2014-11" db="EMBL/GenBank/DDBJ databases">
        <title>Genetic blueprint of the zoonotic pathogen Toxocara canis.</title>
        <authorList>
            <person name="Zhu X.-Q."/>
            <person name="Korhonen P.K."/>
            <person name="Cai H."/>
            <person name="Young N.D."/>
            <person name="Nejsum P."/>
            <person name="von Samson-Himmelstjerna G."/>
            <person name="Boag P.R."/>
            <person name="Tan P."/>
            <person name="Li Q."/>
            <person name="Min J."/>
            <person name="Yang Y."/>
            <person name="Wang X."/>
            <person name="Fang X."/>
            <person name="Hall R.S."/>
            <person name="Hofmann A."/>
            <person name="Sternberg P.W."/>
            <person name="Jex A.R."/>
            <person name="Gasser R.B."/>
        </authorList>
    </citation>
    <scope>NUCLEOTIDE SEQUENCE [LARGE SCALE GENOMIC DNA]</scope>
    <source>
        <strain evidence="1">PN_DK_2014</strain>
    </source>
</reference>
<dbReference type="Proteomes" id="UP000031036">
    <property type="component" value="Unassembled WGS sequence"/>
</dbReference>
<dbReference type="AlphaFoldDB" id="A0A0B2VUE9"/>
<proteinExistence type="predicted"/>
<sequence length="131" mass="15457">MNLFLNRLHKSLRCSLKKCIAIRIGIEMIDFQLYRPAKYLLKKYVLVAFGDIRKADKDLGWLRDLTDKGGLMGQMLYNAIERSIKEPIERFDLTDCVIQLRFPLLTDETTHEWVDAMSWPQTILLRNIRNN</sequence>